<accession>A0A832I2L3</accession>
<dbReference type="Gene3D" id="1.10.10.10">
    <property type="entry name" value="Winged helix-like DNA-binding domain superfamily/Winged helix DNA-binding domain"/>
    <property type="match status" value="1"/>
</dbReference>
<reference evidence="3" key="1">
    <citation type="journal article" date="2020" name="mSystems">
        <title>Genome- and Community-Level Interaction Insights into Carbon Utilization and Element Cycling Functions of Hydrothermarchaeota in Hydrothermal Sediment.</title>
        <authorList>
            <person name="Zhou Z."/>
            <person name="Liu Y."/>
            <person name="Xu W."/>
            <person name="Pan J."/>
            <person name="Luo Z.H."/>
            <person name="Li M."/>
        </authorList>
    </citation>
    <scope>NUCLEOTIDE SEQUENCE [LARGE SCALE GENOMIC DNA]</scope>
    <source>
        <strain evidence="3">SpSt-381</strain>
    </source>
</reference>
<name>A0A832I2L3_UNCEI</name>
<dbReference type="AlphaFoldDB" id="A0A832I2L3"/>
<comment type="caution">
    <text evidence="3">The sequence shown here is derived from an EMBL/GenBank/DDBJ whole genome shotgun (WGS) entry which is preliminary data.</text>
</comment>
<evidence type="ECO:0000313" key="3">
    <source>
        <dbReference type="EMBL" id="HGZ42551.1"/>
    </source>
</evidence>
<dbReference type="InterPro" id="IPR036390">
    <property type="entry name" value="WH_DNA-bd_sf"/>
</dbReference>
<dbReference type="PANTHER" id="PTHR33164:SF101">
    <property type="entry name" value="TRANSCRIPTIONAL REPRESSOR MPRA"/>
    <property type="match status" value="1"/>
</dbReference>
<gene>
    <name evidence="3" type="ORF">ENR23_03835</name>
</gene>
<evidence type="ECO:0000259" key="2">
    <source>
        <dbReference type="PROSITE" id="PS50995"/>
    </source>
</evidence>
<dbReference type="PROSITE" id="PS50995">
    <property type="entry name" value="HTH_MARR_2"/>
    <property type="match status" value="1"/>
</dbReference>
<feature type="region of interest" description="Disordered" evidence="1">
    <location>
        <begin position="124"/>
        <end position="148"/>
    </location>
</feature>
<proteinExistence type="predicted"/>
<dbReference type="PANTHER" id="PTHR33164">
    <property type="entry name" value="TRANSCRIPTIONAL REGULATOR, MARR FAMILY"/>
    <property type="match status" value="1"/>
</dbReference>
<feature type="domain" description="HTH marR-type" evidence="2">
    <location>
        <begin position="232"/>
        <end position="365"/>
    </location>
</feature>
<organism evidence="3">
    <name type="scientific">Eiseniibacteriota bacterium</name>
    <dbReference type="NCBI Taxonomy" id="2212470"/>
    <lineage>
        <taxon>Bacteria</taxon>
        <taxon>Candidatus Eiseniibacteriota</taxon>
    </lineage>
</organism>
<dbReference type="GO" id="GO:0003700">
    <property type="term" value="F:DNA-binding transcription factor activity"/>
    <property type="evidence" value="ECO:0007669"/>
    <property type="project" value="InterPro"/>
</dbReference>
<dbReference type="InterPro" id="IPR036388">
    <property type="entry name" value="WH-like_DNA-bd_sf"/>
</dbReference>
<dbReference type="Pfam" id="PF01047">
    <property type="entry name" value="MarR"/>
    <property type="match status" value="1"/>
</dbReference>
<dbReference type="InterPro" id="IPR039422">
    <property type="entry name" value="MarR/SlyA-like"/>
</dbReference>
<dbReference type="GO" id="GO:0006950">
    <property type="term" value="P:response to stress"/>
    <property type="evidence" value="ECO:0007669"/>
    <property type="project" value="TreeGrafter"/>
</dbReference>
<feature type="compositionally biased region" description="Basic and acidic residues" evidence="1">
    <location>
        <begin position="1"/>
        <end position="27"/>
    </location>
</feature>
<dbReference type="PRINTS" id="PR00598">
    <property type="entry name" value="HTHMARR"/>
</dbReference>
<feature type="region of interest" description="Disordered" evidence="1">
    <location>
        <begin position="175"/>
        <end position="208"/>
    </location>
</feature>
<evidence type="ECO:0000256" key="1">
    <source>
        <dbReference type="SAM" id="MobiDB-lite"/>
    </source>
</evidence>
<dbReference type="InterPro" id="IPR000835">
    <property type="entry name" value="HTH_MarR-typ"/>
</dbReference>
<dbReference type="SUPFAM" id="SSF46785">
    <property type="entry name" value="Winged helix' DNA-binding domain"/>
    <property type="match status" value="1"/>
</dbReference>
<sequence>MELEQLERGKAEHRADQDEARERDREQQPLALVGALPLGEGAPADREALGREAEDRGLEREQSRLDHGQRPRRLRVTSQLDGEREGGLDATAVRHLARRERVLRGVVVEHRGTLAQVPRVGVEHPQAPAGDAQDGEHREPGTGVTGGVHARTLAAGRGGRHRARRGARVARLRATPSTRARSRVGRAAPVRPRPAPGQIPVAPHIPGAHPQEGMGEILKKRLRQSRFESPVHEAVLNLLVAAGHVRTLHDRALERHGLSGVQFNVLRILRGAHPHGYPRHEIACRLVERAPDVTRLIDRLEAQGLVERARAESDRRLSVTRITRRGLELLERVQPDMDAVGRALARRLGPKDARELSRLCEGLYADEASEP</sequence>
<feature type="region of interest" description="Disordered" evidence="1">
    <location>
        <begin position="1"/>
        <end position="84"/>
    </location>
</feature>
<feature type="compositionally biased region" description="Basic and acidic residues" evidence="1">
    <location>
        <begin position="43"/>
        <end position="69"/>
    </location>
</feature>
<dbReference type="EMBL" id="DSQF01000006">
    <property type="protein sequence ID" value="HGZ42551.1"/>
    <property type="molecule type" value="Genomic_DNA"/>
</dbReference>
<dbReference type="SMART" id="SM00347">
    <property type="entry name" value="HTH_MARR"/>
    <property type="match status" value="1"/>
</dbReference>
<protein>
    <submittedName>
        <fullName evidence="3">MarR family transcriptional regulator</fullName>
    </submittedName>
</protein>